<dbReference type="AlphaFoldDB" id="A0A8X6UIS1"/>
<sequence>MTPLSCLHAPLSPELRRGLLLLFRFCETKECRTFCNEVLSAVADGEEQVLVCNKLSEKRKNISSVNVRILNRNNGFDIVSNTNLRCYSSAVIINYFVLI</sequence>
<accession>A0A8X6UIS1</accession>
<evidence type="ECO:0000313" key="1">
    <source>
        <dbReference type="EMBL" id="GFU25086.1"/>
    </source>
</evidence>
<evidence type="ECO:0000313" key="2">
    <source>
        <dbReference type="Proteomes" id="UP000887013"/>
    </source>
</evidence>
<proteinExistence type="predicted"/>
<comment type="caution">
    <text evidence="1">The sequence shown here is derived from an EMBL/GenBank/DDBJ whole genome shotgun (WGS) entry which is preliminary data.</text>
</comment>
<dbReference type="EMBL" id="BMAW01081561">
    <property type="protein sequence ID" value="GFU25086.1"/>
    <property type="molecule type" value="Genomic_DNA"/>
</dbReference>
<protein>
    <submittedName>
        <fullName evidence="1">Uncharacterized protein</fullName>
    </submittedName>
</protein>
<organism evidence="1 2">
    <name type="scientific">Nephila pilipes</name>
    <name type="common">Giant wood spider</name>
    <name type="synonym">Nephila maculata</name>
    <dbReference type="NCBI Taxonomy" id="299642"/>
    <lineage>
        <taxon>Eukaryota</taxon>
        <taxon>Metazoa</taxon>
        <taxon>Ecdysozoa</taxon>
        <taxon>Arthropoda</taxon>
        <taxon>Chelicerata</taxon>
        <taxon>Arachnida</taxon>
        <taxon>Araneae</taxon>
        <taxon>Araneomorphae</taxon>
        <taxon>Entelegynae</taxon>
        <taxon>Araneoidea</taxon>
        <taxon>Nephilidae</taxon>
        <taxon>Nephila</taxon>
    </lineage>
</organism>
<reference evidence="1" key="1">
    <citation type="submission" date="2020-08" db="EMBL/GenBank/DDBJ databases">
        <title>Multicomponent nature underlies the extraordinary mechanical properties of spider dragline silk.</title>
        <authorList>
            <person name="Kono N."/>
            <person name="Nakamura H."/>
            <person name="Mori M."/>
            <person name="Yoshida Y."/>
            <person name="Ohtoshi R."/>
            <person name="Malay A.D."/>
            <person name="Moran D.A.P."/>
            <person name="Tomita M."/>
            <person name="Numata K."/>
            <person name="Arakawa K."/>
        </authorList>
    </citation>
    <scope>NUCLEOTIDE SEQUENCE</scope>
</reference>
<name>A0A8X6UIS1_NEPPI</name>
<keyword evidence="2" id="KW-1185">Reference proteome</keyword>
<dbReference type="Proteomes" id="UP000887013">
    <property type="component" value="Unassembled WGS sequence"/>
</dbReference>
<gene>
    <name evidence="1" type="ORF">NPIL_393761</name>
</gene>